<feature type="compositionally biased region" description="Low complexity" evidence="7">
    <location>
        <begin position="62"/>
        <end position="79"/>
    </location>
</feature>
<evidence type="ECO:0000256" key="5">
    <source>
        <dbReference type="ARBA" id="ARBA00022989"/>
    </source>
</evidence>
<feature type="transmembrane region" description="Helical" evidence="8">
    <location>
        <begin position="406"/>
        <end position="427"/>
    </location>
</feature>
<evidence type="ECO:0000256" key="6">
    <source>
        <dbReference type="ARBA" id="ARBA00023136"/>
    </source>
</evidence>
<keyword evidence="6 8" id="KW-0472">Membrane</keyword>
<feature type="transmembrane region" description="Helical" evidence="8">
    <location>
        <begin position="213"/>
        <end position="230"/>
    </location>
</feature>
<dbReference type="GO" id="GO:0015293">
    <property type="term" value="F:symporter activity"/>
    <property type="evidence" value="ECO:0007669"/>
    <property type="project" value="UniProtKB-KW"/>
</dbReference>
<name>A0A914GWW4_GLORO</name>
<keyword evidence="4" id="KW-0769">Symport</keyword>
<evidence type="ECO:0000256" key="2">
    <source>
        <dbReference type="ARBA" id="ARBA00022448"/>
    </source>
</evidence>
<dbReference type="GO" id="GO:0016020">
    <property type="term" value="C:membrane"/>
    <property type="evidence" value="ECO:0007669"/>
    <property type="project" value="UniProtKB-SubCell"/>
</dbReference>
<dbReference type="SUPFAM" id="SSF103473">
    <property type="entry name" value="MFS general substrate transporter"/>
    <property type="match status" value="1"/>
</dbReference>
<dbReference type="Pfam" id="PF07690">
    <property type="entry name" value="MFS_1"/>
    <property type="match status" value="1"/>
</dbReference>
<feature type="transmembrane region" description="Helical" evidence="8">
    <location>
        <begin position="439"/>
        <end position="460"/>
    </location>
</feature>
<accession>A0A914GWW4</accession>
<evidence type="ECO:0000256" key="4">
    <source>
        <dbReference type="ARBA" id="ARBA00022847"/>
    </source>
</evidence>
<evidence type="ECO:0000256" key="8">
    <source>
        <dbReference type="SAM" id="Phobius"/>
    </source>
</evidence>
<dbReference type="Gene3D" id="1.20.1250.20">
    <property type="entry name" value="MFS general substrate transporter like domains"/>
    <property type="match status" value="2"/>
</dbReference>
<evidence type="ECO:0000256" key="7">
    <source>
        <dbReference type="SAM" id="MobiDB-lite"/>
    </source>
</evidence>
<dbReference type="WBParaSite" id="Gr19_v10_g11941.t1">
    <property type="protein sequence ID" value="Gr19_v10_g11941.t1"/>
    <property type="gene ID" value="Gr19_v10_g11941"/>
</dbReference>
<protein>
    <submittedName>
        <fullName evidence="10">Major facilitator superfamily (MFS) profile domain-containing protein</fullName>
    </submittedName>
</protein>
<sequence>MLSAKLSPPENGPLASRTRFMLLVLVVLCLMINWANILTFNFTVICMRPRGNQSEGHHDQHASTSANSSTTASPSTNGALTHEFTNNEKSQAMAVVAAGALVSNIPIITLINWYGPRYLFTVVGLFGAAATAFIPYAMQLGWGWFLGVRVLQGMAFAGDMATFGHFVTYWTYHKQYAFFTATLCVYVQLAPILTNPVSGILCESSVGWPGVYYFHAIVSAVLFVLFFFCYRNDPNKHPFVNDAEKEKIARGRDSQNAKAQMHVPYKEIFCSPAVWAVFFGGVGNFTGINLLYQFTPTYLYKVQGFEVIKTGFMAALPPLGQALMKECAGLINDRIPARIMSETTKTKVFNSIAFLSMSTIIVAVSFVPSGHGNLALFLLTFSAFTLGFNVGGFYKSGSMIAGPYSPFVMGQISTAMTVTMLTVPVIVNPLTPNNTREEWALAFYVNAAIIVACNIFYVCFASAEIQPWATVENYNERMAKKQKPPNGGTAARVYAVANGVSAADTEMDTAAGKGRLGSEAPVLAA</sequence>
<evidence type="ECO:0000256" key="1">
    <source>
        <dbReference type="ARBA" id="ARBA00004141"/>
    </source>
</evidence>
<keyword evidence="3 8" id="KW-0812">Transmembrane</keyword>
<feature type="transmembrane region" description="Helical" evidence="8">
    <location>
        <begin position="348"/>
        <end position="368"/>
    </location>
</feature>
<keyword evidence="2" id="KW-0813">Transport</keyword>
<evidence type="ECO:0000313" key="10">
    <source>
        <dbReference type="WBParaSite" id="Gr19_v10_g11941.t1"/>
    </source>
</evidence>
<dbReference type="PANTHER" id="PTHR45757:SF23">
    <property type="entry name" value="MAJOR FACILITATOR SUPERFAMILY (MFS) PROFILE DOMAIN-CONTAINING PROTEIN"/>
    <property type="match status" value="1"/>
</dbReference>
<dbReference type="FunFam" id="1.20.1250.20:FF:000003">
    <property type="entry name" value="Solute carrier family 17 member 3"/>
    <property type="match status" value="1"/>
</dbReference>
<keyword evidence="5 8" id="KW-1133">Transmembrane helix</keyword>
<evidence type="ECO:0000313" key="9">
    <source>
        <dbReference type="Proteomes" id="UP000887572"/>
    </source>
</evidence>
<feature type="transmembrane region" description="Helical" evidence="8">
    <location>
        <begin position="20"/>
        <end position="45"/>
    </location>
</feature>
<feature type="transmembrane region" description="Helical" evidence="8">
    <location>
        <begin position="92"/>
        <end position="111"/>
    </location>
</feature>
<reference evidence="10" key="1">
    <citation type="submission" date="2022-11" db="UniProtKB">
        <authorList>
            <consortium name="WormBaseParasite"/>
        </authorList>
    </citation>
    <scope>IDENTIFICATION</scope>
</reference>
<comment type="subcellular location">
    <subcellularLocation>
        <location evidence="1">Membrane</location>
        <topology evidence="1">Multi-pass membrane protein</topology>
    </subcellularLocation>
</comment>
<feature type="transmembrane region" description="Helical" evidence="8">
    <location>
        <begin position="176"/>
        <end position="193"/>
    </location>
</feature>
<dbReference type="PANTHER" id="PTHR45757">
    <property type="entry name" value="PROTEIN CBG23364-RELATED"/>
    <property type="match status" value="1"/>
</dbReference>
<dbReference type="InterPro" id="IPR011701">
    <property type="entry name" value="MFS"/>
</dbReference>
<feature type="transmembrane region" description="Helical" evidence="8">
    <location>
        <begin position="374"/>
        <end position="394"/>
    </location>
</feature>
<feature type="transmembrane region" description="Helical" evidence="8">
    <location>
        <begin position="150"/>
        <end position="169"/>
    </location>
</feature>
<dbReference type="InterPro" id="IPR036259">
    <property type="entry name" value="MFS_trans_sf"/>
</dbReference>
<organism evidence="9 10">
    <name type="scientific">Globodera rostochiensis</name>
    <name type="common">Golden nematode worm</name>
    <name type="synonym">Heterodera rostochiensis</name>
    <dbReference type="NCBI Taxonomy" id="31243"/>
    <lineage>
        <taxon>Eukaryota</taxon>
        <taxon>Metazoa</taxon>
        <taxon>Ecdysozoa</taxon>
        <taxon>Nematoda</taxon>
        <taxon>Chromadorea</taxon>
        <taxon>Rhabditida</taxon>
        <taxon>Tylenchina</taxon>
        <taxon>Tylenchomorpha</taxon>
        <taxon>Tylenchoidea</taxon>
        <taxon>Heteroderidae</taxon>
        <taxon>Heteroderinae</taxon>
        <taxon>Globodera</taxon>
    </lineage>
</organism>
<dbReference type="AlphaFoldDB" id="A0A914GWW4"/>
<dbReference type="Proteomes" id="UP000887572">
    <property type="component" value="Unplaced"/>
</dbReference>
<evidence type="ECO:0000256" key="3">
    <source>
        <dbReference type="ARBA" id="ARBA00022692"/>
    </source>
</evidence>
<feature type="region of interest" description="Disordered" evidence="7">
    <location>
        <begin position="53"/>
        <end position="81"/>
    </location>
</feature>
<feature type="transmembrane region" description="Helical" evidence="8">
    <location>
        <begin position="118"/>
        <end position="138"/>
    </location>
</feature>
<keyword evidence="9" id="KW-1185">Reference proteome</keyword>
<proteinExistence type="predicted"/>